<dbReference type="STRING" id="2340.JV46_12560"/>
<dbReference type="Pfam" id="PF11859">
    <property type="entry name" value="DUF3379"/>
    <property type="match status" value="1"/>
</dbReference>
<dbReference type="InterPro" id="IPR021806">
    <property type="entry name" value="DUF3379"/>
</dbReference>
<reference evidence="2 3" key="1">
    <citation type="journal article" date="2014" name="BMC Genomics">
        <title>The genome of the intracellular bacterium of the coastal bivalve, Solemya velum: a blueprint for thriving in and out of symbiosis.</title>
        <authorList>
            <person name="Dmytrenko O."/>
            <person name="Russell S.L."/>
            <person name="Loo W.T."/>
            <person name="Fontanez K.M."/>
            <person name="Liao L."/>
            <person name="Roeselers G."/>
            <person name="Sharma R."/>
            <person name="Stewart F.J."/>
            <person name="Newton I.L."/>
            <person name="Woyke T."/>
            <person name="Wu D."/>
            <person name="Lang J.M."/>
            <person name="Eisen J.A."/>
            <person name="Cavanaugh C.M."/>
        </authorList>
    </citation>
    <scope>NUCLEOTIDE SEQUENCE [LARGE SCALE GENOMIC DNA]</scope>
    <source>
        <strain evidence="2 3">WH</strain>
    </source>
</reference>
<protein>
    <recommendedName>
        <fullName evidence="4">DUF3379 domain-containing protein</fullName>
    </recommendedName>
</protein>
<dbReference type="EMBL" id="JRAA01000001">
    <property type="protein sequence ID" value="KHF25635.1"/>
    <property type="molecule type" value="Genomic_DNA"/>
</dbReference>
<dbReference type="OrthoDB" id="6195578at2"/>
<evidence type="ECO:0000256" key="1">
    <source>
        <dbReference type="SAM" id="Phobius"/>
    </source>
</evidence>
<proteinExistence type="predicted"/>
<organism evidence="2 3">
    <name type="scientific">Solemya velum gill symbiont</name>
    <dbReference type="NCBI Taxonomy" id="2340"/>
    <lineage>
        <taxon>Bacteria</taxon>
        <taxon>Pseudomonadati</taxon>
        <taxon>Pseudomonadota</taxon>
        <taxon>Gammaproteobacteria</taxon>
        <taxon>sulfur-oxidizing symbionts</taxon>
    </lineage>
</organism>
<evidence type="ECO:0000313" key="2">
    <source>
        <dbReference type="EMBL" id="KHF25635.1"/>
    </source>
</evidence>
<keyword evidence="3" id="KW-1185">Reference proteome</keyword>
<feature type="transmembrane region" description="Helical" evidence="1">
    <location>
        <begin position="85"/>
        <end position="104"/>
    </location>
</feature>
<dbReference type="RefSeq" id="WP_043115301.1">
    <property type="nucleotide sequence ID" value="NZ_JRAA01000001.1"/>
</dbReference>
<keyword evidence="1" id="KW-1133">Transmembrane helix</keyword>
<evidence type="ECO:0000313" key="3">
    <source>
        <dbReference type="Proteomes" id="UP000030856"/>
    </source>
</evidence>
<accession>A0A0B0H953</accession>
<keyword evidence="1" id="KW-0812">Transmembrane</keyword>
<dbReference type="GeneID" id="86991007"/>
<dbReference type="AlphaFoldDB" id="A0A0B0H953"/>
<keyword evidence="1" id="KW-0472">Membrane</keyword>
<name>A0A0B0H953_SOVGS</name>
<gene>
    <name evidence="2" type="ORF">JV46_12560</name>
</gene>
<dbReference type="Proteomes" id="UP000030856">
    <property type="component" value="Unassembled WGS sequence"/>
</dbReference>
<sequence>MNEIEFRKQCVIDPNSEDERFVEAMQDSELHKIREEYLDFDAQLKDAMRLQSDFDPESLKLIPQEMDEEHAKEESSWFKSALRPAYSIAASFVAAMVVVFGLLLQPEPALSESMMDHLYDHMEVTHIRTKFPQQKLRPLLDEYGIRISEVLTERMRHASKCELENLTSLHIVFDGESGPVTLFFMPGAEVDRASMMGREQFHGILFQHGDGAVGIIGVMDEQLLPLKDEVEASLVPLTPKEA</sequence>
<evidence type="ECO:0008006" key="4">
    <source>
        <dbReference type="Google" id="ProtNLM"/>
    </source>
</evidence>
<comment type="caution">
    <text evidence="2">The sequence shown here is derived from an EMBL/GenBank/DDBJ whole genome shotgun (WGS) entry which is preliminary data.</text>
</comment>
<dbReference type="eggNOG" id="COG5662">
    <property type="taxonomic scope" value="Bacteria"/>
</dbReference>